<dbReference type="Pfam" id="PF00005">
    <property type="entry name" value="ABC_tran"/>
    <property type="match status" value="1"/>
</dbReference>
<dbReference type="PANTHER" id="PTHR43394:SF1">
    <property type="entry name" value="ATP-BINDING CASSETTE SUB-FAMILY B MEMBER 10, MITOCHONDRIAL"/>
    <property type="match status" value="1"/>
</dbReference>
<organism evidence="8 9">
    <name type="scientific">Antrihabitans spumae</name>
    <dbReference type="NCBI Taxonomy" id="3373370"/>
    <lineage>
        <taxon>Bacteria</taxon>
        <taxon>Bacillati</taxon>
        <taxon>Actinomycetota</taxon>
        <taxon>Actinomycetes</taxon>
        <taxon>Mycobacteriales</taxon>
        <taxon>Nocardiaceae</taxon>
        <taxon>Antrihabitans</taxon>
    </lineage>
</organism>
<feature type="transmembrane region" description="Helical" evidence="5">
    <location>
        <begin position="166"/>
        <end position="186"/>
    </location>
</feature>
<name>A0ABW7JKY2_9NOCA</name>
<accession>A0ABW7JKY2</accession>
<proteinExistence type="predicted"/>
<keyword evidence="8" id="KW-0547">Nucleotide-binding</keyword>
<dbReference type="PROSITE" id="PS00211">
    <property type="entry name" value="ABC_TRANSPORTER_1"/>
    <property type="match status" value="1"/>
</dbReference>
<dbReference type="InterPro" id="IPR039421">
    <property type="entry name" value="Type_1_exporter"/>
</dbReference>
<evidence type="ECO:0000313" key="8">
    <source>
        <dbReference type="EMBL" id="MFH5207655.1"/>
    </source>
</evidence>
<dbReference type="EMBL" id="JBIMSO010000026">
    <property type="protein sequence ID" value="MFH5207655.1"/>
    <property type="molecule type" value="Genomic_DNA"/>
</dbReference>
<dbReference type="InterPro" id="IPR027417">
    <property type="entry name" value="P-loop_NTPase"/>
</dbReference>
<dbReference type="SUPFAM" id="SSF90123">
    <property type="entry name" value="ABC transporter transmembrane region"/>
    <property type="match status" value="1"/>
</dbReference>
<dbReference type="Gene3D" id="3.40.50.300">
    <property type="entry name" value="P-loop containing nucleotide triphosphate hydrolases"/>
    <property type="match status" value="1"/>
</dbReference>
<evidence type="ECO:0000256" key="5">
    <source>
        <dbReference type="SAM" id="Phobius"/>
    </source>
</evidence>
<dbReference type="PROSITE" id="PS50929">
    <property type="entry name" value="ABC_TM1F"/>
    <property type="match status" value="1"/>
</dbReference>
<dbReference type="SUPFAM" id="SSF52540">
    <property type="entry name" value="P-loop containing nucleoside triphosphate hydrolases"/>
    <property type="match status" value="1"/>
</dbReference>
<dbReference type="InterPro" id="IPR017871">
    <property type="entry name" value="ABC_transporter-like_CS"/>
</dbReference>
<evidence type="ECO:0000256" key="2">
    <source>
        <dbReference type="ARBA" id="ARBA00022692"/>
    </source>
</evidence>
<evidence type="ECO:0000313" key="9">
    <source>
        <dbReference type="Proteomes" id="UP001609175"/>
    </source>
</evidence>
<keyword evidence="8" id="KW-0067">ATP-binding</keyword>
<dbReference type="PROSITE" id="PS50893">
    <property type="entry name" value="ABC_TRANSPORTER_2"/>
    <property type="match status" value="1"/>
</dbReference>
<protein>
    <submittedName>
        <fullName evidence="8">ABC transporter ATP-binding protein</fullName>
    </submittedName>
</protein>
<dbReference type="Gene3D" id="1.20.1560.10">
    <property type="entry name" value="ABC transporter type 1, transmembrane domain"/>
    <property type="match status" value="1"/>
</dbReference>
<keyword evidence="3 5" id="KW-1133">Transmembrane helix</keyword>
<evidence type="ECO:0000259" key="7">
    <source>
        <dbReference type="PROSITE" id="PS50929"/>
    </source>
</evidence>
<feature type="transmembrane region" description="Helical" evidence="5">
    <location>
        <begin position="248"/>
        <end position="272"/>
    </location>
</feature>
<feature type="transmembrane region" description="Helical" evidence="5">
    <location>
        <begin position="26"/>
        <end position="51"/>
    </location>
</feature>
<reference evidence="8 9" key="1">
    <citation type="submission" date="2024-10" db="EMBL/GenBank/DDBJ databases">
        <authorList>
            <person name="Riesco R."/>
        </authorList>
    </citation>
    <scope>NUCLEOTIDE SEQUENCE [LARGE SCALE GENOMIC DNA]</scope>
    <source>
        <strain evidence="8 9">NCIMB 15449</strain>
    </source>
</reference>
<dbReference type="Proteomes" id="UP001609175">
    <property type="component" value="Unassembled WGS sequence"/>
</dbReference>
<feature type="transmembrane region" description="Helical" evidence="5">
    <location>
        <begin position="284"/>
        <end position="305"/>
    </location>
</feature>
<dbReference type="InterPro" id="IPR011527">
    <property type="entry name" value="ABC1_TM_dom"/>
</dbReference>
<dbReference type="CDD" id="cd07346">
    <property type="entry name" value="ABC_6TM_exporters"/>
    <property type="match status" value="1"/>
</dbReference>
<dbReference type="Pfam" id="PF00664">
    <property type="entry name" value="ABC_membrane"/>
    <property type="match status" value="1"/>
</dbReference>
<dbReference type="RefSeq" id="WP_395113099.1">
    <property type="nucleotide sequence ID" value="NZ_JBIMSO010000026.1"/>
</dbReference>
<evidence type="ECO:0000256" key="3">
    <source>
        <dbReference type="ARBA" id="ARBA00022989"/>
    </source>
</evidence>
<sequence length="578" mass="59684">MGSNTTRSRAGSAILLRTITRNARRLSIGTALISLHQVSEALVPVVIGIIVDRAVETGDVSMLAIWLGALALLFAVLSTVYRLGARQLMLSIATEAHRLRVEVAARILDPLGIRTELRSGDLLTVSTTDADNTAYLLDYVPRIVGAITAALVCAVTLVVIDAPLGFAVLVGTPVVLLALQLSAPAITRRVADQQAMAGRATSVATDLVSGLRPLRGIGAEAAATQRYRAVSQQSLRATLRAARTQGSYAGVSAALSSLLAVAIAIAAGWLALDGRISIGELITVIGLAQFLIEPFGLLAIVPSWVAEARASAERIADVTTAEPILADGVASVGAAPCSLELVGLTYGALDGVDLAVAAGEMVGVVTPAPTTGDSLVAVLSGRVARSDYGGEILLGGTPLHTIEHMQARKNLLVEPHDTDLFAGTVGSNVMVGAGPNFDERFVDRVLHASAAIHVVTVHSDGMSAVVAERGASLSGGQRQRVALARALLTQSPVLVLHEPTTAVDAVTEHAVAEGISSLRHGAGDGTCGGFTTILVTSSPALLAVTDRVVVLDSGGVVAEGKHAELARSDERYRRAVLR</sequence>
<evidence type="ECO:0000259" key="6">
    <source>
        <dbReference type="PROSITE" id="PS50893"/>
    </source>
</evidence>
<evidence type="ECO:0000256" key="4">
    <source>
        <dbReference type="ARBA" id="ARBA00023136"/>
    </source>
</evidence>
<feature type="transmembrane region" description="Helical" evidence="5">
    <location>
        <begin position="143"/>
        <end position="160"/>
    </location>
</feature>
<dbReference type="InterPro" id="IPR003439">
    <property type="entry name" value="ABC_transporter-like_ATP-bd"/>
</dbReference>
<keyword evidence="4 5" id="KW-0472">Membrane</keyword>
<feature type="transmembrane region" description="Helical" evidence="5">
    <location>
        <begin position="63"/>
        <end position="81"/>
    </location>
</feature>
<keyword evidence="2 5" id="KW-0812">Transmembrane</keyword>
<evidence type="ECO:0000256" key="1">
    <source>
        <dbReference type="ARBA" id="ARBA00004651"/>
    </source>
</evidence>
<feature type="domain" description="ABC transmembrane type-1" evidence="7">
    <location>
        <begin position="28"/>
        <end position="299"/>
    </location>
</feature>
<dbReference type="PANTHER" id="PTHR43394">
    <property type="entry name" value="ATP-DEPENDENT PERMEASE MDL1, MITOCHONDRIAL"/>
    <property type="match status" value="1"/>
</dbReference>
<feature type="domain" description="ABC transporter" evidence="6">
    <location>
        <begin position="313"/>
        <end position="578"/>
    </location>
</feature>
<gene>
    <name evidence="8" type="ORF">ACHIPZ_05420</name>
</gene>
<comment type="subcellular location">
    <subcellularLocation>
        <location evidence="1">Cell membrane</location>
        <topology evidence="1">Multi-pass membrane protein</topology>
    </subcellularLocation>
</comment>
<dbReference type="GO" id="GO:0005524">
    <property type="term" value="F:ATP binding"/>
    <property type="evidence" value="ECO:0007669"/>
    <property type="project" value="UniProtKB-KW"/>
</dbReference>
<comment type="caution">
    <text evidence="8">The sequence shown here is derived from an EMBL/GenBank/DDBJ whole genome shotgun (WGS) entry which is preliminary data.</text>
</comment>
<dbReference type="InterPro" id="IPR036640">
    <property type="entry name" value="ABC1_TM_sf"/>
</dbReference>